<dbReference type="Gene3D" id="3.40.50.2300">
    <property type="match status" value="1"/>
</dbReference>
<dbReference type="RefSeq" id="WP_241346924.1">
    <property type="nucleotide sequence ID" value="NZ_JAKZGP010000006.1"/>
</dbReference>
<evidence type="ECO:0000256" key="2">
    <source>
        <dbReference type="PROSITE-ProRule" id="PRU00169"/>
    </source>
</evidence>
<dbReference type="PROSITE" id="PS50894">
    <property type="entry name" value="HPT"/>
    <property type="match status" value="1"/>
</dbReference>
<dbReference type="InterPro" id="IPR011006">
    <property type="entry name" value="CheY-like_superfamily"/>
</dbReference>
<dbReference type="PANTHER" id="PTHR43228">
    <property type="entry name" value="TWO-COMPONENT RESPONSE REGULATOR"/>
    <property type="match status" value="1"/>
</dbReference>
<dbReference type="Pfam" id="PF00072">
    <property type="entry name" value="Response_reg"/>
    <property type="match status" value="1"/>
</dbReference>
<keyword evidence="2" id="KW-0597">Phosphoprotein</keyword>
<dbReference type="InterPro" id="IPR036641">
    <property type="entry name" value="HPT_dom_sf"/>
</dbReference>
<sequence>MKHKKVLIVEDNALNRRLFEHIMGQEYEVKFAKNGLEGIESLRNDHFDLILLDIQMPVMDGISTLAIIKSEQLTNSPIIATSAFANQADRDYFVSTGFNDFIPKPIKPRSFLEVISNYINSDSSKQHERVIIDLDQFEILDMKVIDQLLKYNSWDNIRLVYDEFIDETSSLLDEIESLIKIKNYPLIGDKLHIIKGNSGTLGAKKIFNCSKEFENDIKNSIFDHALEDYLLLKDQFKSFQLHINNHNILTHGGK</sequence>
<feature type="domain" description="Response regulatory" evidence="3">
    <location>
        <begin position="5"/>
        <end position="119"/>
    </location>
</feature>
<feature type="domain" description="HPt" evidence="4">
    <location>
        <begin position="153"/>
        <end position="239"/>
    </location>
</feature>
<feature type="modified residue" description="4-aspartylphosphate" evidence="2">
    <location>
        <position position="53"/>
    </location>
</feature>
<comment type="caution">
    <text evidence="5">The sequence shown here is derived from an EMBL/GenBank/DDBJ whole genome shotgun (WGS) entry which is preliminary data.</text>
</comment>
<dbReference type="EMBL" id="JAKZGP010000006">
    <property type="protein sequence ID" value="MCH7408628.1"/>
    <property type="molecule type" value="Genomic_DNA"/>
</dbReference>
<reference evidence="5" key="1">
    <citation type="submission" date="2022-03" db="EMBL/GenBank/DDBJ databases">
        <title>De novo assembled genomes of Belliella spp. (Cyclobacteriaceae) strains.</title>
        <authorList>
            <person name="Szabo A."/>
            <person name="Korponai K."/>
            <person name="Felfoldi T."/>
        </authorList>
    </citation>
    <scope>NUCLEOTIDE SEQUENCE</scope>
    <source>
        <strain evidence="5">DSM 111904</strain>
    </source>
</reference>
<evidence type="ECO:0000259" key="3">
    <source>
        <dbReference type="PROSITE" id="PS50110"/>
    </source>
</evidence>
<evidence type="ECO:0000259" key="4">
    <source>
        <dbReference type="PROSITE" id="PS50894"/>
    </source>
</evidence>
<gene>
    <name evidence="5" type="ORF">MM239_04420</name>
</gene>
<dbReference type="InterPro" id="IPR008207">
    <property type="entry name" value="Sig_transdc_His_kin_Hpt_dom"/>
</dbReference>
<accession>A0ABS9UX47</accession>
<dbReference type="CDD" id="cd17546">
    <property type="entry name" value="REC_hyHK_CKI1_RcsC-like"/>
    <property type="match status" value="1"/>
</dbReference>
<dbReference type="InterPro" id="IPR001789">
    <property type="entry name" value="Sig_transdc_resp-reg_receiver"/>
</dbReference>
<evidence type="ECO:0000313" key="6">
    <source>
        <dbReference type="Proteomes" id="UP001165489"/>
    </source>
</evidence>
<dbReference type="InterPro" id="IPR052048">
    <property type="entry name" value="ST_Response_Regulator"/>
</dbReference>
<dbReference type="SUPFAM" id="SSF47226">
    <property type="entry name" value="Histidine-containing phosphotransfer domain, HPT domain"/>
    <property type="match status" value="1"/>
</dbReference>
<dbReference type="Proteomes" id="UP001165489">
    <property type="component" value="Unassembled WGS sequence"/>
</dbReference>
<name>A0ABS9UX47_9BACT</name>
<dbReference type="PROSITE" id="PS50110">
    <property type="entry name" value="RESPONSE_REGULATORY"/>
    <property type="match status" value="1"/>
</dbReference>
<evidence type="ECO:0000256" key="1">
    <source>
        <dbReference type="PROSITE-ProRule" id="PRU00110"/>
    </source>
</evidence>
<protein>
    <submittedName>
        <fullName evidence="5">Response regulator</fullName>
    </submittedName>
</protein>
<dbReference type="PANTHER" id="PTHR43228:SF1">
    <property type="entry name" value="TWO-COMPONENT RESPONSE REGULATOR ARR22"/>
    <property type="match status" value="1"/>
</dbReference>
<dbReference type="Gene3D" id="1.20.120.160">
    <property type="entry name" value="HPT domain"/>
    <property type="match status" value="1"/>
</dbReference>
<dbReference type="SUPFAM" id="SSF52172">
    <property type="entry name" value="CheY-like"/>
    <property type="match status" value="1"/>
</dbReference>
<organism evidence="5 6">
    <name type="scientific">Belliella filtrata</name>
    <dbReference type="NCBI Taxonomy" id="2923435"/>
    <lineage>
        <taxon>Bacteria</taxon>
        <taxon>Pseudomonadati</taxon>
        <taxon>Bacteroidota</taxon>
        <taxon>Cytophagia</taxon>
        <taxon>Cytophagales</taxon>
        <taxon>Cyclobacteriaceae</taxon>
        <taxon>Belliella</taxon>
    </lineage>
</organism>
<keyword evidence="6" id="KW-1185">Reference proteome</keyword>
<feature type="modified residue" description="Phosphohistidine" evidence="1">
    <location>
        <position position="192"/>
    </location>
</feature>
<evidence type="ECO:0000313" key="5">
    <source>
        <dbReference type="EMBL" id="MCH7408628.1"/>
    </source>
</evidence>
<dbReference type="SMART" id="SM00448">
    <property type="entry name" value="REC"/>
    <property type="match status" value="1"/>
</dbReference>
<dbReference type="Pfam" id="PF01627">
    <property type="entry name" value="Hpt"/>
    <property type="match status" value="1"/>
</dbReference>
<proteinExistence type="predicted"/>